<dbReference type="GO" id="GO:0004674">
    <property type="term" value="F:protein serine/threonine kinase activity"/>
    <property type="evidence" value="ECO:0007669"/>
    <property type="project" value="UniProtKB-KW"/>
</dbReference>
<dbReference type="Pfam" id="PF00069">
    <property type="entry name" value="Pkinase"/>
    <property type="match status" value="1"/>
</dbReference>
<dbReference type="GO" id="GO:0005524">
    <property type="term" value="F:ATP binding"/>
    <property type="evidence" value="ECO:0007669"/>
    <property type="project" value="UniProtKB-UniRule"/>
</dbReference>
<dbReference type="EMBL" id="CAJOBA010001073">
    <property type="protein sequence ID" value="CAF3574602.1"/>
    <property type="molecule type" value="Genomic_DNA"/>
</dbReference>
<comment type="subcellular location">
    <subcellularLocation>
        <location evidence="1">Cytoplasm</location>
    </subcellularLocation>
</comment>
<evidence type="ECO:0000256" key="5">
    <source>
        <dbReference type="ARBA" id="ARBA00022741"/>
    </source>
</evidence>
<evidence type="ECO:0000256" key="8">
    <source>
        <dbReference type="PROSITE-ProRule" id="PRU10141"/>
    </source>
</evidence>
<dbReference type="PANTHER" id="PTHR22969:SF15">
    <property type="entry name" value="FI05319P"/>
    <property type="match status" value="1"/>
</dbReference>
<accession>A0A8S2CWQ4</accession>
<dbReference type="Gene3D" id="1.10.510.10">
    <property type="entry name" value="Transferase(Phosphotransferase) domain 1"/>
    <property type="match status" value="1"/>
</dbReference>
<evidence type="ECO:0000313" key="11">
    <source>
        <dbReference type="EMBL" id="CAF0791927.1"/>
    </source>
</evidence>
<keyword evidence="6" id="KW-0418">Kinase</keyword>
<keyword evidence="5 8" id="KW-0547">Nucleotide-binding</keyword>
<comment type="caution">
    <text evidence="11">The sequence shown here is derived from an EMBL/GenBank/DDBJ whole genome shotgun (WGS) entry which is preliminary data.</text>
</comment>
<evidence type="ECO:0000256" key="3">
    <source>
        <dbReference type="ARBA" id="ARBA00022527"/>
    </source>
</evidence>
<dbReference type="Gene3D" id="3.30.200.20">
    <property type="entry name" value="Phosphorylase Kinase, domain 1"/>
    <property type="match status" value="1"/>
</dbReference>
<evidence type="ECO:0000259" key="10">
    <source>
        <dbReference type="PROSITE" id="PS50011"/>
    </source>
</evidence>
<dbReference type="Proteomes" id="UP000682733">
    <property type="component" value="Unassembled WGS sequence"/>
</dbReference>
<dbReference type="EMBL" id="CAJNOK010001073">
    <property type="protein sequence ID" value="CAF0791927.1"/>
    <property type="molecule type" value="Genomic_DNA"/>
</dbReference>
<dbReference type="Proteomes" id="UP000677228">
    <property type="component" value="Unassembled WGS sequence"/>
</dbReference>
<reference evidence="11" key="1">
    <citation type="submission" date="2021-02" db="EMBL/GenBank/DDBJ databases">
        <authorList>
            <person name="Nowell W R."/>
        </authorList>
    </citation>
    <scope>NUCLEOTIDE SEQUENCE</scope>
</reference>
<evidence type="ECO:0000256" key="1">
    <source>
        <dbReference type="ARBA" id="ARBA00004496"/>
    </source>
</evidence>
<feature type="region of interest" description="Disordered" evidence="9">
    <location>
        <begin position="820"/>
        <end position="845"/>
    </location>
</feature>
<dbReference type="InterPro" id="IPR011009">
    <property type="entry name" value="Kinase-like_dom_sf"/>
</dbReference>
<keyword evidence="7 8" id="KW-0067">ATP-binding</keyword>
<protein>
    <recommendedName>
        <fullName evidence="10">Protein kinase domain-containing protein</fullName>
    </recommendedName>
</protein>
<dbReference type="SMART" id="SM00220">
    <property type="entry name" value="S_TKc"/>
    <property type="match status" value="1"/>
</dbReference>
<dbReference type="PANTHER" id="PTHR22969">
    <property type="entry name" value="IKB KINASE"/>
    <property type="match status" value="1"/>
</dbReference>
<organism evidence="11 13">
    <name type="scientific">Didymodactylos carnosus</name>
    <dbReference type="NCBI Taxonomy" id="1234261"/>
    <lineage>
        <taxon>Eukaryota</taxon>
        <taxon>Metazoa</taxon>
        <taxon>Spiralia</taxon>
        <taxon>Gnathifera</taxon>
        <taxon>Rotifera</taxon>
        <taxon>Eurotatoria</taxon>
        <taxon>Bdelloidea</taxon>
        <taxon>Philodinida</taxon>
        <taxon>Philodinidae</taxon>
        <taxon>Didymodactylos</taxon>
    </lineage>
</organism>
<dbReference type="InterPro" id="IPR017441">
    <property type="entry name" value="Protein_kinase_ATP_BS"/>
</dbReference>
<keyword evidence="2" id="KW-0963">Cytoplasm</keyword>
<dbReference type="InterPro" id="IPR000719">
    <property type="entry name" value="Prot_kinase_dom"/>
</dbReference>
<sequence>MSVEETQNYFWAVQDLLGHGATSQVYKAYNKQTGDMVAAKVYVIPSPNNSRMPNAQRDKDFRPILDKELKILKGALHENIVRYIALEPVIFDATVTTPTSPSSSRVNREALFIEYCNGGSLHNLLEMNEHRYGLFEDDFLLLFKHLTYGLKHLHEKNIVSKKIVKQKIKKKDGLKIHRDIKPDNIMLSINLNGERTYKLADLGVAREMLVNEGELSFKSLVGTEEYLHPDLYLRALHNGKSSDFPFEIDLWSLGVTLYQCATGELPFSPFNGTRKDRTTMKEILVQKPDGVISGIQNSSGGAIEWSKTLPASCRLSPSLKRRLEALLPRLLESNRLKLMKFSDFFSEADRLLNTVPLYYLNLKTFNLTCTYFEPSQSITQLYDSLKKYNNDSGDYYCCIQNIHYPLPKANTITIKAFCEQLPIPPSKENPLVFYTFSTERSDNNYVPKIIIPEVKPIKQYNDVAAACDWSKDVIGSFFYIKDQLMEYQNILQTAQCSTSIIQQHLKSKLVEFLCLIREKLMIFKSIDELKLILEQIDCNSNQQNGNTNMSSPVSHNNSQSPINNNGGLNRDPASGKILLGFSALLLNNNVSPTSSNENSLSPVTVRRPSSASIIQESYRHYVRQCLHPYEELVKCETEILSIIDNDFDGQSTDDSQPYSKTLWLSHRNKKYLSWLHTIETYIRKLHDLNESFRRDRLLNSYNRLQIDAHYRRRKNLEELHDKYKKFATDECYPFIVQIYQDYVEWMETKSKCVQRYEHIKRVYNKLCDDMSNLITLDDLRKMVYSNLKGGSSGGSNIGETSILLPSPPLQMNSNNNLLRQQHQGTENGGNMDDYDDEVSESDSAQKTNRFLKVSLTQGVKSDSRMFAQNLKCH</sequence>
<dbReference type="PROSITE" id="PS50011">
    <property type="entry name" value="PROTEIN_KINASE_DOM"/>
    <property type="match status" value="1"/>
</dbReference>
<evidence type="ECO:0000256" key="4">
    <source>
        <dbReference type="ARBA" id="ARBA00022679"/>
    </source>
</evidence>
<evidence type="ECO:0000256" key="9">
    <source>
        <dbReference type="SAM" id="MobiDB-lite"/>
    </source>
</evidence>
<dbReference type="GO" id="GO:0005737">
    <property type="term" value="C:cytoplasm"/>
    <property type="evidence" value="ECO:0007669"/>
    <property type="project" value="UniProtKB-SubCell"/>
</dbReference>
<name>A0A8S2CWQ4_9BILA</name>
<dbReference type="PROSITE" id="PS00107">
    <property type="entry name" value="PROTEIN_KINASE_ATP"/>
    <property type="match status" value="1"/>
</dbReference>
<feature type="region of interest" description="Disordered" evidence="9">
    <location>
        <begin position="543"/>
        <end position="567"/>
    </location>
</feature>
<keyword evidence="4" id="KW-0808">Transferase</keyword>
<feature type="binding site" evidence="8">
    <location>
        <position position="40"/>
    </location>
    <ligand>
        <name>ATP</name>
        <dbReference type="ChEBI" id="CHEBI:30616"/>
    </ligand>
</feature>
<dbReference type="InterPro" id="IPR051180">
    <property type="entry name" value="IKK"/>
</dbReference>
<evidence type="ECO:0000256" key="7">
    <source>
        <dbReference type="ARBA" id="ARBA00022840"/>
    </source>
</evidence>
<gene>
    <name evidence="11" type="ORF">OVA965_LOCUS4179</name>
    <name evidence="12" type="ORF">TMI583_LOCUS4177</name>
</gene>
<evidence type="ECO:0000313" key="12">
    <source>
        <dbReference type="EMBL" id="CAF3574602.1"/>
    </source>
</evidence>
<keyword evidence="3" id="KW-0723">Serine/threonine-protein kinase</keyword>
<feature type="domain" description="Protein kinase" evidence="10">
    <location>
        <begin position="11"/>
        <end position="352"/>
    </location>
</feature>
<evidence type="ECO:0000313" key="13">
    <source>
        <dbReference type="Proteomes" id="UP000677228"/>
    </source>
</evidence>
<proteinExistence type="predicted"/>
<evidence type="ECO:0000256" key="2">
    <source>
        <dbReference type="ARBA" id="ARBA00022490"/>
    </source>
</evidence>
<dbReference type="SUPFAM" id="SSF56112">
    <property type="entry name" value="Protein kinase-like (PK-like)"/>
    <property type="match status" value="1"/>
</dbReference>
<evidence type="ECO:0000256" key="6">
    <source>
        <dbReference type="ARBA" id="ARBA00022777"/>
    </source>
</evidence>
<dbReference type="AlphaFoldDB" id="A0A8S2CWQ4"/>